<dbReference type="GO" id="GO:0008483">
    <property type="term" value="F:transaminase activity"/>
    <property type="evidence" value="ECO:0007669"/>
    <property type="project" value="TreeGrafter"/>
</dbReference>
<dbReference type="CDD" id="cd00616">
    <property type="entry name" value="AHBA_syn"/>
    <property type="match status" value="1"/>
</dbReference>
<dbReference type="InterPro" id="IPR000653">
    <property type="entry name" value="DegT/StrS_aminotransferase"/>
</dbReference>
<dbReference type="PIRSF" id="PIRSF000390">
    <property type="entry name" value="PLP_StrS"/>
    <property type="match status" value="1"/>
</dbReference>
<dbReference type="AlphaFoldDB" id="A0A381Z2R7"/>
<dbReference type="Gene3D" id="3.40.640.10">
    <property type="entry name" value="Type I PLP-dependent aspartate aminotransferase-like (Major domain)"/>
    <property type="match status" value="1"/>
</dbReference>
<accession>A0A381Z2R7</accession>
<dbReference type="GO" id="GO:0030170">
    <property type="term" value="F:pyridoxal phosphate binding"/>
    <property type="evidence" value="ECO:0007669"/>
    <property type="project" value="TreeGrafter"/>
</dbReference>
<protein>
    <submittedName>
        <fullName evidence="1">Uncharacterized protein</fullName>
    </submittedName>
</protein>
<dbReference type="PANTHER" id="PTHR30244">
    <property type="entry name" value="TRANSAMINASE"/>
    <property type="match status" value="1"/>
</dbReference>
<organism evidence="1">
    <name type="scientific">marine metagenome</name>
    <dbReference type="NCBI Taxonomy" id="408172"/>
    <lineage>
        <taxon>unclassified sequences</taxon>
        <taxon>metagenomes</taxon>
        <taxon>ecological metagenomes</taxon>
    </lineage>
</organism>
<dbReference type="Pfam" id="PF01041">
    <property type="entry name" value="DegT_DnrJ_EryC1"/>
    <property type="match status" value="1"/>
</dbReference>
<proteinExistence type="predicted"/>
<dbReference type="Gene3D" id="3.90.1150.10">
    <property type="entry name" value="Aspartate Aminotransferase, domain 1"/>
    <property type="match status" value="1"/>
</dbReference>
<dbReference type="InterPro" id="IPR015422">
    <property type="entry name" value="PyrdxlP-dep_Trfase_small"/>
</dbReference>
<dbReference type="InterPro" id="IPR015421">
    <property type="entry name" value="PyrdxlP-dep_Trfase_major"/>
</dbReference>
<reference evidence="1" key="1">
    <citation type="submission" date="2018-05" db="EMBL/GenBank/DDBJ databases">
        <authorList>
            <person name="Lanie J.A."/>
            <person name="Ng W.-L."/>
            <person name="Kazmierczak K.M."/>
            <person name="Andrzejewski T.M."/>
            <person name="Davidsen T.M."/>
            <person name="Wayne K.J."/>
            <person name="Tettelin H."/>
            <person name="Glass J.I."/>
            <person name="Rusch D."/>
            <person name="Podicherti R."/>
            <person name="Tsui H.-C.T."/>
            <person name="Winkler M.E."/>
        </authorList>
    </citation>
    <scope>NUCLEOTIDE SEQUENCE</scope>
</reference>
<dbReference type="GO" id="GO:0000271">
    <property type="term" value="P:polysaccharide biosynthetic process"/>
    <property type="evidence" value="ECO:0007669"/>
    <property type="project" value="TreeGrafter"/>
</dbReference>
<dbReference type="EMBL" id="UINC01019711">
    <property type="protein sequence ID" value="SVA83469.1"/>
    <property type="molecule type" value="Genomic_DNA"/>
</dbReference>
<evidence type="ECO:0000313" key="1">
    <source>
        <dbReference type="EMBL" id="SVA83469.1"/>
    </source>
</evidence>
<dbReference type="InterPro" id="IPR015424">
    <property type="entry name" value="PyrdxlP-dep_Trfase"/>
</dbReference>
<name>A0A381Z2R7_9ZZZZ</name>
<sequence>MDQWKIPLYRIYTDEEDEKIVNKVIKRGHTWAIGHEIEEFENNLQEFVGTKHCVAVNSGTSALHAALLAHDIGNGDEVIVPSFSFISTANSVIFVQAKPVFADIEEQNYGLDPQSISNKITKNTKAVMPMDYSGQSCKIFEIKEAIEDQNILLIEDAAESLGATVRGKKVGSVSDSAMFSFTGNKVLTTGEGGAVVTNSDEIYEKLKLIRSHGRVDKTNYFDNPLDPNYIDIGYNWRMPSVIAALGISQLAKFDKIIKMRQEHAQYLNQRLVKHTQIQTPNSSDGYNHIYQMYTIRLENKQIRDSLREFLLKKRIFCKVYFNPIHLTAYYMSKFGLSAGILPATEKISEQVLTLPLFPSMSSEEKTLLCDSIDEFFEK</sequence>
<dbReference type="PANTHER" id="PTHR30244:SF34">
    <property type="entry name" value="DTDP-4-AMINO-4,6-DIDEOXYGALACTOSE TRANSAMINASE"/>
    <property type="match status" value="1"/>
</dbReference>
<dbReference type="SUPFAM" id="SSF53383">
    <property type="entry name" value="PLP-dependent transferases"/>
    <property type="match status" value="1"/>
</dbReference>
<gene>
    <name evidence="1" type="ORF">METZ01_LOCUS136323</name>
</gene>